<keyword evidence="5" id="KW-0472">Membrane</keyword>
<dbReference type="GO" id="GO:0043161">
    <property type="term" value="P:proteasome-mediated ubiquitin-dependent protein catabolic process"/>
    <property type="evidence" value="ECO:0007669"/>
    <property type="project" value="TreeGrafter"/>
</dbReference>
<feature type="compositionally biased region" description="Basic and acidic residues" evidence="4">
    <location>
        <begin position="1"/>
        <end position="10"/>
    </location>
</feature>
<dbReference type="SMART" id="SM00320">
    <property type="entry name" value="WD40"/>
    <property type="match status" value="4"/>
</dbReference>
<feature type="transmembrane region" description="Helical" evidence="5">
    <location>
        <begin position="373"/>
        <end position="393"/>
    </location>
</feature>
<evidence type="ECO:0000256" key="4">
    <source>
        <dbReference type="SAM" id="MobiDB-lite"/>
    </source>
</evidence>
<dbReference type="InterPro" id="IPR001680">
    <property type="entry name" value="WD40_rpt"/>
</dbReference>
<feature type="region of interest" description="Disordered" evidence="4">
    <location>
        <begin position="1"/>
        <end position="33"/>
    </location>
</feature>
<feature type="transmembrane region" description="Helical" evidence="5">
    <location>
        <begin position="291"/>
        <end position="315"/>
    </location>
</feature>
<gene>
    <name evidence="6" type="ORF">FIBSPDRAFT_728754</name>
</gene>
<dbReference type="STRING" id="436010.A0A166RSB7"/>
<sequence length="992" mass="109531">MPLPGLDRHNASLPPSGPGSPSPRRDPAKAKRKQTLLGLLDALQELSQDDGAEDFGGKEKIIFEGDGDVPSVDEHLQVTGAETFNKFQKRIDNLDKELRNFANATRQLGSSVGILSSAFALRERIARLLFLFRENAAALFPRKVHRQPKETSIINPAFSVHSKRRQGKASPLVNLTSQEVDNLDPEDFPELIEQFAVDLSAFLSFLNDFPEFKDEAVNASVLAFEGDLKYWASCLSVYKNQFRSPAVQRYIHDLTGEMGDHIDNITSTLSVFVEVGVPTIRFAQHHGAANLLNLSTVATFFSAVTATTLQFSYILVSSPLENAVNGFWFASLVFSIAAAVNSLVGLTWKQAMYRSPGHKVPWWVQIWIKRSPLVFLVFSVACFSVGLVLFAYASGQSRVTCVVTNVLTAFTSFGLTAVSAWFISERWTYNHHQGRKWLSDVLDDANERFMKIHAMVAIGRAMVWSGARIKQAGTSLSRVPSFNIGSHTGSHAEMPGDRDTRAGGLPFTHNPNNSGPMSPVGRHGGFNPNMYDSRTAIGRPMSTDGHSEYSGTTEVASQISPARQRLQHAVRSVIRMQGALPSAFNPPGKKSGTNNGDGGDDDSTKKELQLDIARSARVGSLVPKLKQMEPVRDLVGHAALVKHLQFSPDGQLLATSSWDRTSLIFRVGDPEPHRVLAHPQGFVGQVAWSPDGRYLLTKLTRAIKIWTEDGVCKRTIERYRPVQSVVWVPDGKAFMSVEGSSVVKIDHTGKVLDTYHLEPVKLHDIAVTPDGSRLIGVGPLECSPTGLNPSKSRVEKRIIVYNMNTQKVETQTPVMNDVCDITITNNGLFALVSYEDKAPPQLWRIEMVKGRDDPTHLVARLTLRHTYMPKVPIDFAGPSYFGGRDDQLVLCAGQAGDIHIWHRISGSLIRHIRGQDVGSDLTCIAWNSHWEDPFMFGTGSHDGGVRIWSSPSRASITESQGEQWSTPNQRNNEVDLLMHKDRSSSPVVRLSR</sequence>
<dbReference type="Gene3D" id="2.130.10.10">
    <property type="entry name" value="YVTN repeat-like/Quinoprotein amine dehydrogenase"/>
    <property type="match status" value="2"/>
</dbReference>
<keyword evidence="5" id="KW-0812">Transmembrane</keyword>
<dbReference type="InterPro" id="IPR015943">
    <property type="entry name" value="WD40/YVTN_repeat-like_dom_sf"/>
</dbReference>
<evidence type="ECO:0000256" key="2">
    <source>
        <dbReference type="ARBA" id="ARBA00022737"/>
    </source>
</evidence>
<feature type="transmembrane region" description="Helical" evidence="5">
    <location>
        <begin position="405"/>
        <end position="423"/>
    </location>
</feature>
<organism evidence="6 7">
    <name type="scientific">Athelia psychrophila</name>
    <dbReference type="NCBI Taxonomy" id="1759441"/>
    <lineage>
        <taxon>Eukaryota</taxon>
        <taxon>Fungi</taxon>
        <taxon>Dikarya</taxon>
        <taxon>Basidiomycota</taxon>
        <taxon>Agaricomycotina</taxon>
        <taxon>Agaricomycetes</taxon>
        <taxon>Agaricomycetidae</taxon>
        <taxon>Atheliales</taxon>
        <taxon>Atheliaceae</taxon>
        <taxon>Athelia</taxon>
    </lineage>
</organism>
<dbReference type="Pfam" id="PF00400">
    <property type="entry name" value="WD40"/>
    <property type="match status" value="2"/>
</dbReference>
<dbReference type="GO" id="GO:0034657">
    <property type="term" value="C:GID complex"/>
    <property type="evidence" value="ECO:0007669"/>
    <property type="project" value="TreeGrafter"/>
</dbReference>
<dbReference type="PANTHER" id="PTHR22838">
    <property type="entry name" value="WD REPEAT PROTEIN 26-RELATED"/>
    <property type="match status" value="1"/>
</dbReference>
<reference evidence="6 7" key="1">
    <citation type="journal article" date="2016" name="Mol. Biol. Evol.">
        <title>Comparative Genomics of Early-Diverging Mushroom-Forming Fungi Provides Insights into the Origins of Lignocellulose Decay Capabilities.</title>
        <authorList>
            <person name="Nagy L.G."/>
            <person name="Riley R."/>
            <person name="Tritt A."/>
            <person name="Adam C."/>
            <person name="Daum C."/>
            <person name="Floudas D."/>
            <person name="Sun H."/>
            <person name="Yadav J.S."/>
            <person name="Pangilinan J."/>
            <person name="Larsson K.H."/>
            <person name="Matsuura K."/>
            <person name="Barry K."/>
            <person name="Labutti K."/>
            <person name="Kuo R."/>
            <person name="Ohm R.A."/>
            <person name="Bhattacharya S.S."/>
            <person name="Shirouzu T."/>
            <person name="Yoshinaga Y."/>
            <person name="Martin F.M."/>
            <person name="Grigoriev I.V."/>
            <person name="Hibbett D.S."/>
        </authorList>
    </citation>
    <scope>NUCLEOTIDE SEQUENCE [LARGE SCALE GENOMIC DNA]</scope>
    <source>
        <strain evidence="6 7">CBS 109695</strain>
    </source>
</reference>
<dbReference type="Proteomes" id="UP000076532">
    <property type="component" value="Unassembled WGS sequence"/>
</dbReference>
<protein>
    <submittedName>
        <fullName evidence="6">WD40 repeat-like protein</fullName>
    </submittedName>
</protein>
<name>A0A166RSB7_9AGAM</name>
<dbReference type="SUPFAM" id="SSF50978">
    <property type="entry name" value="WD40 repeat-like"/>
    <property type="match status" value="1"/>
</dbReference>
<dbReference type="PROSITE" id="PS50082">
    <property type="entry name" value="WD_REPEATS_2"/>
    <property type="match status" value="1"/>
</dbReference>
<dbReference type="InterPro" id="IPR036322">
    <property type="entry name" value="WD40_repeat_dom_sf"/>
</dbReference>
<feature type="transmembrane region" description="Helical" evidence="5">
    <location>
        <begin position="327"/>
        <end position="348"/>
    </location>
</feature>
<dbReference type="AlphaFoldDB" id="A0A166RSB7"/>
<evidence type="ECO:0000313" key="7">
    <source>
        <dbReference type="Proteomes" id="UP000076532"/>
    </source>
</evidence>
<dbReference type="PANTHER" id="PTHR22838:SF0">
    <property type="entry name" value="WD REPEAT-CONTAINING PROTEIN 26"/>
    <property type="match status" value="1"/>
</dbReference>
<dbReference type="OrthoDB" id="972532at2759"/>
<accession>A0A166RSB7</accession>
<evidence type="ECO:0000256" key="1">
    <source>
        <dbReference type="ARBA" id="ARBA00022574"/>
    </source>
</evidence>
<evidence type="ECO:0000313" key="6">
    <source>
        <dbReference type="EMBL" id="KZP28600.1"/>
    </source>
</evidence>
<feature type="region of interest" description="Disordered" evidence="4">
    <location>
        <begin position="578"/>
        <end position="604"/>
    </location>
</feature>
<evidence type="ECO:0000256" key="3">
    <source>
        <dbReference type="PROSITE-ProRule" id="PRU00221"/>
    </source>
</evidence>
<dbReference type="EMBL" id="KV417502">
    <property type="protein sequence ID" value="KZP28600.1"/>
    <property type="molecule type" value="Genomic_DNA"/>
</dbReference>
<feature type="repeat" description="WD" evidence="3">
    <location>
        <begin position="634"/>
        <end position="675"/>
    </location>
</feature>
<evidence type="ECO:0000256" key="5">
    <source>
        <dbReference type="SAM" id="Phobius"/>
    </source>
</evidence>
<keyword evidence="2" id="KW-0677">Repeat</keyword>
<proteinExistence type="predicted"/>
<keyword evidence="7" id="KW-1185">Reference proteome</keyword>
<dbReference type="InterPro" id="IPR051350">
    <property type="entry name" value="WD_repeat-ST_regulator"/>
</dbReference>
<keyword evidence="1 3" id="KW-0853">WD repeat</keyword>
<keyword evidence="5" id="KW-1133">Transmembrane helix</keyword>